<keyword evidence="1" id="KW-1133">Transmembrane helix</keyword>
<organism evidence="2 3">
    <name type="scientific">Acanthamoeba castellanii medusavirus J1</name>
    <dbReference type="NCBI Taxonomy" id="3114988"/>
    <lineage>
        <taxon>Viruses</taxon>
        <taxon>Varidnaviria</taxon>
        <taxon>Bamfordvirae</taxon>
        <taxon>Nucleocytoviricota</taxon>
        <taxon>Megaviricetes</taxon>
        <taxon>Mamonoviridae</taxon>
        <taxon>Medusavirus</taxon>
        <taxon>Medusavirus medusae</taxon>
    </lineage>
</organism>
<sequence>MTDLATAFTFLATPGGLGRRISAATAAQNPDRPCRGDPECGRNLFKDEQQRAWRCGNCRGVYHRAPRSSSQEESPASTPVRAMVAADPAPSGDCACCRHSKRGLDEATFQMLVLFGLLLILVVQIVVRK</sequence>
<evidence type="ECO:0000313" key="2">
    <source>
        <dbReference type="EMBL" id="BBI30329.1"/>
    </source>
</evidence>
<proteinExistence type="predicted"/>
<keyword evidence="1" id="KW-0472">Membrane</keyword>
<reference evidence="3" key="1">
    <citation type="journal article" date="2019" name="J. Virol.">
        <title>Medusavirus, a novel large DNA virus discovered from hot spring water.</title>
        <authorList>
            <person name="Yoshikawa G."/>
            <person name="Blanc-Mathieu R."/>
            <person name="Song C."/>
            <person name="Kayama Y."/>
            <person name="Mochizuki T."/>
            <person name="Murata K."/>
            <person name="Ogata H."/>
            <person name="Takemura M."/>
        </authorList>
    </citation>
    <scope>NUCLEOTIDE SEQUENCE [LARGE SCALE GENOMIC DNA]</scope>
</reference>
<dbReference type="Proteomes" id="UP001161669">
    <property type="component" value="Segment"/>
</dbReference>
<evidence type="ECO:0000256" key="1">
    <source>
        <dbReference type="SAM" id="Phobius"/>
    </source>
</evidence>
<name>A0A3T1CWY9_9VIRU</name>
<accession>A0A3T1CWY9</accession>
<evidence type="ECO:0000313" key="3">
    <source>
        <dbReference type="Proteomes" id="UP001161669"/>
    </source>
</evidence>
<protein>
    <submittedName>
        <fullName evidence="2">Uncharacterized protein</fullName>
    </submittedName>
</protein>
<keyword evidence="1" id="KW-0812">Transmembrane</keyword>
<dbReference type="EMBL" id="AP018495">
    <property type="protein sequence ID" value="BBI30329.1"/>
    <property type="molecule type" value="Genomic_DNA"/>
</dbReference>
<keyword evidence="3" id="KW-1185">Reference proteome</keyword>
<dbReference type="KEGG" id="vg:80540681"/>
<feature type="transmembrane region" description="Helical" evidence="1">
    <location>
        <begin position="107"/>
        <end position="127"/>
    </location>
</feature>